<gene>
    <name evidence="1" type="ORF">QBC32DRAFT_223338</name>
</gene>
<organism evidence="1 2">
    <name type="scientific">Pseudoneurospora amorphoporcata</name>
    <dbReference type="NCBI Taxonomy" id="241081"/>
    <lineage>
        <taxon>Eukaryota</taxon>
        <taxon>Fungi</taxon>
        <taxon>Dikarya</taxon>
        <taxon>Ascomycota</taxon>
        <taxon>Pezizomycotina</taxon>
        <taxon>Sordariomycetes</taxon>
        <taxon>Sordariomycetidae</taxon>
        <taxon>Sordariales</taxon>
        <taxon>Sordariaceae</taxon>
        <taxon>Pseudoneurospora</taxon>
    </lineage>
</organism>
<protein>
    <submittedName>
        <fullName evidence="1">Uncharacterized protein</fullName>
    </submittedName>
</protein>
<reference evidence="1" key="1">
    <citation type="journal article" date="2023" name="Mol. Phylogenet. Evol.">
        <title>Genome-scale phylogeny and comparative genomics of the fungal order Sordariales.</title>
        <authorList>
            <person name="Hensen N."/>
            <person name="Bonometti L."/>
            <person name="Westerberg I."/>
            <person name="Brannstrom I.O."/>
            <person name="Guillou S."/>
            <person name="Cros-Aarteil S."/>
            <person name="Calhoun S."/>
            <person name="Haridas S."/>
            <person name="Kuo A."/>
            <person name="Mondo S."/>
            <person name="Pangilinan J."/>
            <person name="Riley R."/>
            <person name="LaButti K."/>
            <person name="Andreopoulos B."/>
            <person name="Lipzen A."/>
            <person name="Chen C."/>
            <person name="Yan M."/>
            <person name="Daum C."/>
            <person name="Ng V."/>
            <person name="Clum A."/>
            <person name="Steindorff A."/>
            <person name="Ohm R.A."/>
            <person name="Martin F."/>
            <person name="Silar P."/>
            <person name="Natvig D.O."/>
            <person name="Lalanne C."/>
            <person name="Gautier V."/>
            <person name="Ament-Velasquez S.L."/>
            <person name="Kruys A."/>
            <person name="Hutchinson M.I."/>
            <person name="Powell A.J."/>
            <person name="Barry K."/>
            <person name="Miller A.N."/>
            <person name="Grigoriev I.V."/>
            <person name="Debuchy R."/>
            <person name="Gladieux P."/>
            <person name="Hiltunen Thoren M."/>
            <person name="Johannesson H."/>
        </authorList>
    </citation>
    <scope>NUCLEOTIDE SEQUENCE</scope>
    <source>
        <strain evidence="1">CBS 626.80</strain>
    </source>
</reference>
<name>A0AAN6SBS4_9PEZI</name>
<dbReference type="EMBL" id="MU859309">
    <property type="protein sequence ID" value="KAK3947824.1"/>
    <property type="molecule type" value="Genomic_DNA"/>
</dbReference>
<feature type="non-terminal residue" evidence="1">
    <location>
        <position position="1"/>
    </location>
</feature>
<dbReference type="Proteomes" id="UP001303222">
    <property type="component" value="Unassembled WGS sequence"/>
</dbReference>
<proteinExistence type="predicted"/>
<sequence>LTKRDKCFNTLERRNLAGKNGIFNVRCHPAGCPTVWWIPEKKLGAGRFWVGVSRVPHSKRLQIPRGGKPRVATSVV</sequence>
<reference evidence="1" key="2">
    <citation type="submission" date="2023-06" db="EMBL/GenBank/DDBJ databases">
        <authorList>
            <consortium name="Lawrence Berkeley National Laboratory"/>
            <person name="Mondo S.J."/>
            <person name="Hensen N."/>
            <person name="Bonometti L."/>
            <person name="Westerberg I."/>
            <person name="Brannstrom I.O."/>
            <person name="Guillou S."/>
            <person name="Cros-Aarteil S."/>
            <person name="Calhoun S."/>
            <person name="Haridas S."/>
            <person name="Kuo A."/>
            <person name="Pangilinan J."/>
            <person name="Riley R."/>
            <person name="Labutti K."/>
            <person name="Andreopoulos B."/>
            <person name="Lipzen A."/>
            <person name="Chen C."/>
            <person name="Yanf M."/>
            <person name="Daum C."/>
            <person name="Ng V."/>
            <person name="Clum A."/>
            <person name="Steindorff A."/>
            <person name="Ohm R."/>
            <person name="Martin F."/>
            <person name="Silar P."/>
            <person name="Natvig D."/>
            <person name="Lalanne C."/>
            <person name="Gautier V."/>
            <person name="Ament-Velasquez S.L."/>
            <person name="Kruys A."/>
            <person name="Hutchinson M.I."/>
            <person name="Powell A.J."/>
            <person name="Barry K."/>
            <person name="Miller A.N."/>
            <person name="Grigoriev I.V."/>
            <person name="Debuchy R."/>
            <person name="Gladieux P."/>
            <person name="Thoren M.H."/>
            <person name="Johannesson H."/>
        </authorList>
    </citation>
    <scope>NUCLEOTIDE SEQUENCE</scope>
    <source>
        <strain evidence="1">CBS 626.80</strain>
    </source>
</reference>
<evidence type="ECO:0000313" key="1">
    <source>
        <dbReference type="EMBL" id="KAK3947824.1"/>
    </source>
</evidence>
<comment type="caution">
    <text evidence="1">The sequence shown here is derived from an EMBL/GenBank/DDBJ whole genome shotgun (WGS) entry which is preliminary data.</text>
</comment>
<dbReference type="AlphaFoldDB" id="A0AAN6SBS4"/>
<accession>A0AAN6SBS4</accession>
<evidence type="ECO:0000313" key="2">
    <source>
        <dbReference type="Proteomes" id="UP001303222"/>
    </source>
</evidence>
<keyword evidence="2" id="KW-1185">Reference proteome</keyword>